<organism evidence="3 4">
    <name type="scientific">Linum tenue</name>
    <dbReference type="NCBI Taxonomy" id="586396"/>
    <lineage>
        <taxon>Eukaryota</taxon>
        <taxon>Viridiplantae</taxon>
        <taxon>Streptophyta</taxon>
        <taxon>Embryophyta</taxon>
        <taxon>Tracheophyta</taxon>
        <taxon>Spermatophyta</taxon>
        <taxon>Magnoliopsida</taxon>
        <taxon>eudicotyledons</taxon>
        <taxon>Gunneridae</taxon>
        <taxon>Pentapetalae</taxon>
        <taxon>rosids</taxon>
        <taxon>fabids</taxon>
        <taxon>Malpighiales</taxon>
        <taxon>Linaceae</taxon>
        <taxon>Linum</taxon>
    </lineage>
</organism>
<sequence length="167" mass="18126">MQRQSLGSPVSKLHFHGGSDDAEVCDNSATSSLSPPPPSLLLDSDDRRLKTAKLPSRRLSTSASSSSSPTPTPEKLIHLIPIILLSCFLILYLASNNPSQSSNNKTNPTFSLSLSSIEIDSAVADSKLGELRAREVMPIRSFRNLHETAARDARRMSSSQHRKFAGL</sequence>
<dbReference type="PANTHER" id="PTHR35297:SF2">
    <property type="entry name" value="PROTEIN, PUTATIVE-RELATED"/>
    <property type="match status" value="1"/>
</dbReference>
<evidence type="ECO:0000256" key="2">
    <source>
        <dbReference type="SAM" id="Phobius"/>
    </source>
</evidence>
<dbReference type="Proteomes" id="UP001154282">
    <property type="component" value="Unassembled WGS sequence"/>
</dbReference>
<name>A0AAV0PL14_9ROSI</name>
<feature type="compositionally biased region" description="Low complexity" evidence="1">
    <location>
        <begin position="57"/>
        <end position="69"/>
    </location>
</feature>
<feature type="region of interest" description="Disordered" evidence="1">
    <location>
        <begin position="1"/>
        <end position="46"/>
    </location>
</feature>
<evidence type="ECO:0000256" key="1">
    <source>
        <dbReference type="SAM" id="MobiDB-lite"/>
    </source>
</evidence>
<gene>
    <name evidence="3" type="ORF">LITE_LOCUS38747</name>
</gene>
<proteinExistence type="predicted"/>
<feature type="transmembrane region" description="Helical" evidence="2">
    <location>
        <begin position="76"/>
        <end position="95"/>
    </location>
</feature>
<evidence type="ECO:0000313" key="4">
    <source>
        <dbReference type="Proteomes" id="UP001154282"/>
    </source>
</evidence>
<dbReference type="EMBL" id="CAMGYJ010000009">
    <property type="protein sequence ID" value="CAI0470951.1"/>
    <property type="molecule type" value="Genomic_DNA"/>
</dbReference>
<keyword evidence="2" id="KW-0812">Transmembrane</keyword>
<protein>
    <submittedName>
        <fullName evidence="3">Uncharacterized protein</fullName>
    </submittedName>
</protein>
<dbReference type="PANTHER" id="PTHR35297">
    <property type="entry name" value="PROTEIN, PUTATIVE-RELATED"/>
    <property type="match status" value="1"/>
</dbReference>
<comment type="caution">
    <text evidence="3">The sequence shown here is derived from an EMBL/GenBank/DDBJ whole genome shotgun (WGS) entry which is preliminary data.</text>
</comment>
<reference evidence="3" key="1">
    <citation type="submission" date="2022-08" db="EMBL/GenBank/DDBJ databases">
        <authorList>
            <person name="Gutierrez-Valencia J."/>
        </authorList>
    </citation>
    <scope>NUCLEOTIDE SEQUENCE</scope>
</reference>
<dbReference type="AlphaFoldDB" id="A0AAV0PL14"/>
<evidence type="ECO:0000313" key="3">
    <source>
        <dbReference type="EMBL" id="CAI0470951.1"/>
    </source>
</evidence>
<keyword evidence="4" id="KW-1185">Reference proteome</keyword>
<keyword evidence="2" id="KW-0472">Membrane</keyword>
<feature type="region of interest" description="Disordered" evidence="1">
    <location>
        <begin position="53"/>
        <end position="72"/>
    </location>
</feature>
<keyword evidence="2" id="KW-1133">Transmembrane helix</keyword>
<accession>A0AAV0PL14</accession>